<dbReference type="InterPro" id="IPR017850">
    <property type="entry name" value="Alkaline_phosphatase_core_sf"/>
</dbReference>
<feature type="transmembrane region" description="Helical" evidence="6">
    <location>
        <begin position="6"/>
        <end position="28"/>
    </location>
</feature>
<evidence type="ECO:0000313" key="9">
    <source>
        <dbReference type="Proteomes" id="UP000337909"/>
    </source>
</evidence>
<comment type="subcellular location">
    <subcellularLocation>
        <location evidence="1">Cell membrane</location>
        <topology evidence="1">Multi-pass membrane protein</topology>
    </subcellularLocation>
</comment>
<dbReference type="CDD" id="cd16015">
    <property type="entry name" value="LTA_synthase"/>
    <property type="match status" value="1"/>
</dbReference>
<feature type="domain" description="Sulfatase N-terminal" evidence="7">
    <location>
        <begin position="258"/>
        <end position="487"/>
    </location>
</feature>
<evidence type="ECO:0000256" key="4">
    <source>
        <dbReference type="ARBA" id="ARBA00022989"/>
    </source>
</evidence>
<dbReference type="GO" id="GO:0005886">
    <property type="term" value="C:plasma membrane"/>
    <property type="evidence" value="ECO:0007669"/>
    <property type="project" value="UniProtKB-SubCell"/>
</dbReference>
<keyword evidence="3 6" id="KW-0812">Transmembrane</keyword>
<dbReference type="Pfam" id="PF00884">
    <property type="entry name" value="Sulfatase"/>
    <property type="match status" value="1"/>
</dbReference>
<protein>
    <recommendedName>
        <fullName evidence="7">Sulfatase N-terminal domain-containing protein</fullName>
    </recommendedName>
</protein>
<dbReference type="SUPFAM" id="SSF53649">
    <property type="entry name" value="Alkaline phosphatase-like"/>
    <property type="match status" value="1"/>
</dbReference>
<evidence type="ECO:0000259" key="7">
    <source>
        <dbReference type="Pfam" id="PF00884"/>
    </source>
</evidence>
<dbReference type="PANTHER" id="PTHR47371:SF3">
    <property type="entry name" value="PHOSPHOGLYCEROL TRANSFERASE I"/>
    <property type="match status" value="1"/>
</dbReference>
<evidence type="ECO:0000313" key="8">
    <source>
        <dbReference type="EMBL" id="VVO11723.1"/>
    </source>
</evidence>
<feature type="transmembrane region" description="Helical" evidence="6">
    <location>
        <begin position="140"/>
        <end position="161"/>
    </location>
</feature>
<evidence type="ECO:0000256" key="5">
    <source>
        <dbReference type="ARBA" id="ARBA00023136"/>
    </source>
</evidence>
<evidence type="ECO:0000256" key="1">
    <source>
        <dbReference type="ARBA" id="ARBA00004651"/>
    </source>
</evidence>
<dbReference type="Gene3D" id="3.40.720.10">
    <property type="entry name" value="Alkaline Phosphatase, subunit A"/>
    <property type="match status" value="1"/>
</dbReference>
<organism evidence="8 9">
    <name type="scientific">Pseudomonas fluorescens</name>
    <dbReference type="NCBI Taxonomy" id="294"/>
    <lineage>
        <taxon>Bacteria</taxon>
        <taxon>Pseudomonadati</taxon>
        <taxon>Pseudomonadota</taxon>
        <taxon>Gammaproteobacteria</taxon>
        <taxon>Pseudomonadales</taxon>
        <taxon>Pseudomonadaceae</taxon>
        <taxon>Pseudomonas</taxon>
    </lineage>
</organism>
<dbReference type="EMBL" id="CABVHQ010000034">
    <property type="protein sequence ID" value="VVO11723.1"/>
    <property type="molecule type" value="Genomic_DNA"/>
</dbReference>
<dbReference type="InterPro" id="IPR050448">
    <property type="entry name" value="OpgB/LTA_synthase_biosynth"/>
</dbReference>
<sequence>MLDFLNGTLCSVLLLGFLLSCGIEALLIPRPALRRPVRSWLLHAGAWLFAVALLYAMTGRPFFSAVNVLALWLLIVLVSNSKYHSLREPFVCADFEYFSDALRYPRLYLPFFGIGKAIGLALGFIAYLGCGLYFEPAAEAALPVAAVVMLGALLLLIGGGLKPLQPSYDASLDLTRWGLAACLWTYFCAARRKVQIDDLRSPFALQPFAINPGEVQSPSIDVLPDLVSVQSESFFDIRPLWPGIREQVLSHYDVLRAEALAHGPLQVAAWGANTVRTEFAFLSGIAGDKLGVHRFNPYRHLARQGLPSIASEMKRKGYRTVCIHPYIGSFYGRDQVLPALGFDEFIDIRSFDDSQKAGPFIGDCAVAEKIIERLAESSRTQPLYIHAVTMENHGPLHLEKVSADELPSWFDRPLLDGLRDLGPYVRHLSNADRMLGRLRQHLLAQANPVGLCFFGDHVPILPEVYAALGAPDGDTHYLIWSNQARTSSAPRAMGVEQLAKAFVEQVSRGKSPVKHLRQAQTELHD</sequence>
<dbReference type="AlphaFoldDB" id="A0A5E7D313"/>
<evidence type="ECO:0000256" key="6">
    <source>
        <dbReference type="SAM" id="Phobius"/>
    </source>
</evidence>
<proteinExistence type="predicted"/>
<keyword evidence="5 6" id="KW-0472">Membrane</keyword>
<keyword evidence="4 6" id="KW-1133">Transmembrane helix</keyword>
<dbReference type="PANTHER" id="PTHR47371">
    <property type="entry name" value="LIPOTEICHOIC ACID SYNTHASE"/>
    <property type="match status" value="1"/>
</dbReference>
<dbReference type="Proteomes" id="UP000337909">
    <property type="component" value="Unassembled WGS sequence"/>
</dbReference>
<feature type="transmembrane region" description="Helical" evidence="6">
    <location>
        <begin position="107"/>
        <end position="134"/>
    </location>
</feature>
<evidence type="ECO:0000256" key="2">
    <source>
        <dbReference type="ARBA" id="ARBA00022475"/>
    </source>
</evidence>
<feature type="transmembrane region" description="Helical" evidence="6">
    <location>
        <begin position="62"/>
        <end position="79"/>
    </location>
</feature>
<accession>A0A5E7D313</accession>
<reference evidence="8 9" key="1">
    <citation type="submission" date="2019-09" db="EMBL/GenBank/DDBJ databases">
        <authorList>
            <person name="Chandra G."/>
            <person name="Truman W A."/>
        </authorList>
    </citation>
    <scope>NUCLEOTIDE SEQUENCE [LARGE SCALE GENOMIC DNA]</scope>
    <source>
        <strain evidence="8">PS691</strain>
    </source>
</reference>
<name>A0A5E7D313_PSEFL</name>
<feature type="transmembrane region" description="Helical" evidence="6">
    <location>
        <begin position="40"/>
        <end position="56"/>
    </location>
</feature>
<keyword evidence="2" id="KW-1003">Cell membrane</keyword>
<dbReference type="InterPro" id="IPR000917">
    <property type="entry name" value="Sulfatase_N"/>
</dbReference>
<evidence type="ECO:0000256" key="3">
    <source>
        <dbReference type="ARBA" id="ARBA00022692"/>
    </source>
</evidence>
<gene>
    <name evidence="8" type="ORF">PS691_03460</name>
</gene>